<evidence type="ECO:0000256" key="1">
    <source>
        <dbReference type="SAM" id="MobiDB-lite"/>
    </source>
</evidence>
<dbReference type="EMBL" id="GBXM01100250">
    <property type="protein sequence ID" value="JAH08327.1"/>
    <property type="molecule type" value="Transcribed_RNA"/>
</dbReference>
<reference evidence="2" key="2">
    <citation type="journal article" date="2015" name="Fish Shellfish Immunol.">
        <title>Early steps in the European eel (Anguilla anguilla)-Vibrio vulnificus interaction in the gills: Role of the RtxA13 toxin.</title>
        <authorList>
            <person name="Callol A."/>
            <person name="Pajuelo D."/>
            <person name="Ebbesson L."/>
            <person name="Teles M."/>
            <person name="MacKenzie S."/>
            <person name="Amaro C."/>
        </authorList>
    </citation>
    <scope>NUCLEOTIDE SEQUENCE</scope>
</reference>
<evidence type="ECO:0000313" key="2">
    <source>
        <dbReference type="EMBL" id="JAH08327.1"/>
    </source>
</evidence>
<name>A0A0E9PVP4_ANGAN</name>
<protein>
    <submittedName>
        <fullName evidence="2">Uncharacterized protein</fullName>
    </submittedName>
</protein>
<dbReference type="AlphaFoldDB" id="A0A0E9PVP4"/>
<feature type="region of interest" description="Disordered" evidence="1">
    <location>
        <begin position="1"/>
        <end position="24"/>
    </location>
</feature>
<accession>A0A0E9PVP4</accession>
<proteinExistence type="predicted"/>
<reference evidence="2" key="1">
    <citation type="submission" date="2014-11" db="EMBL/GenBank/DDBJ databases">
        <authorList>
            <person name="Amaro Gonzalez C."/>
        </authorList>
    </citation>
    <scope>NUCLEOTIDE SEQUENCE</scope>
</reference>
<sequence>MGTQMNNNKARTDPPVGPRFKAPR</sequence>
<organism evidence="2">
    <name type="scientific">Anguilla anguilla</name>
    <name type="common">European freshwater eel</name>
    <name type="synonym">Muraena anguilla</name>
    <dbReference type="NCBI Taxonomy" id="7936"/>
    <lineage>
        <taxon>Eukaryota</taxon>
        <taxon>Metazoa</taxon>
        <taxon>Chordata</taxon>
        <taxon>Craniata</taxon>
        <taxon>Vertebrata</taxon>
        <taxon>Euteleostomi</taxon>
        <taxon>Actinopterygii</taxon>
        <taxon>Neopterygii</taxon>
        <taxon>Teleostei</taxon>
        <taxon>Anguilliformes</taxon>
        <taxon>Anguillidae</taxon>
        <taxon>Anguilla</taxon>
    </lineage>
</organism>